<keyword evidence="7" id="KW-0406">Ion transport</keyword>
<dbReference type="GO" id="GO:0015297">
    <property type="term" value="F:antiporter activity"/>
    <property type="evidence" value="ECO:0007669"/>
    <property type="project" value="UniProtKB-KW"/>
</dbReference>
<evidence type="ECO:0000256" key="6">
    <source>
        <dbReference type="ARBA" id="ARBA00022989"/>
    </source>
</evidence>
<dbReference type="SUPFAM" id="SSF116726">
    <property type="entry name" value="TrkA C-terminal domain-like"/>
    <property type="match status" value="2"/>
</dbReference>
<comment type="subcellular location">
    <subcellularLocation>
        <location evidence="1">Cell membrane</location>
        <topology evidence="1">Multi-pass membrane protein</topology>
    </subcellularLocation>
</comment>
<feature type="transmembrane region" description="Helical" evidence="9">
    <location>
        <begin position="175"/>
        <end position="194"/>
    </location>
</feature>
<feature type="transmembrane region" description="Helical" evidence="9">
    <location>
        <begin position="323"/>
        <end position="346"/>
    </location>
</feature>
<dbReference type="GO" id="GO:0008324">
    <property type="term" value="F:monoatomic cation transmembrane transporter activity"/>
    <property type="evidence" value="ECO:0007669"/>
    <property type="project" value="InterPro"/>
</dbReference>
<organism evidence="11 12">
    <name type="scientific">Finegoldia magna</name>
    <name type="common">Peptostreptococcus magnus</name>
    <dbReference type="NCBI Taxonomy" id="1260"/>
    <lineage>
        <taxon>Bacteria</taxon>
        <taxon>Bacillati</taxon>
        <taxon>Bacillota</taxon>
        <taxon>Tissierellia</taxon>
        <taxon>Tissierellales</taxon>
        <taxon>Peptoniphilaceae</taxon>
        <taxon>Finegoldia</taxon>
    </lineage>
</organism>
<dbReference type="PANTHER" id="PTHR32507:SF7">
    <property type="entry name" value="K(+)_H(+) ANTIPORTER NHAP2"/>
    <property type="match status" value="1"/>
</dbReference>
<keyword evidence="5 9" id="KW-0812">Transmembrane</keyword>
<proteinExistence type="predicted"/>
<keyword evidence="8 9" id="KW-0472">Membrane</keyword>
<feature type="transmembrane region" description="Helical" evidence="9">
    <location>
        <begin position="352"/>
        <end position="374"/>
    </location>
</feature>
<sequence length="529" mass="57914">MYILIVAIVLLLALLAIKFSNRYGIPSFLLFIILGISFNFFGKDFNNYRFVDEFSSVALLIIMFYGGFGTNLKMAKSVTTQGVIMASAGVVLTSVLTGAFCYFVLKISFVESMLLGSVVGSTDFASVSSILRSKNLNLKYSTASMLEIESGSNDPTAYTMTMIFLSILMGSKTSVFKLILLQVGIGLLVGFLMAKLTEKLIFKIDFSQDGLFTVLIISCALLTFAISKNLGGNAFLSVYVLGIMIGNLEYYRKKEVVFFFDGFSGIMQIGLFFLLGLLADPKSIVKAVPVAFLVMVFITIIARPLASILLLKPFGYKKNQLIVISAAGFRGAAAIAFAIMVINSNAKLSVDLFHIIFVICLLSCLIQGSLFPIICKKTDMIDPDDTVLKTFNYYSSKSDVGFIETKINEHSELVGKKVSEIGLHFDIIVAKIIRDNKLVVPRGDTVICADDTVIIGGKSYFDPTGYGLVEITISDKNNWNGKKLKDIDMIDSELVVMIQSKNGEIIVPSGNVTLNVGDKLIILKETVRL</sequence>
<accession>A0A233VA83</accession>
<evidence type="ECO:0000313" key="12">
    <source>
        <dbReference type="Proteomes" id="UP000215413"/>
    </source>
</evidence>
<feature type="transmembrane region" description="Helical" evidence="9">
    <location>
        <begin position="290"/>
        <end position="311"/>
    </location>
</feature>
<feature type="domain" description="RCK C-terminal" evidence="10">
    <location>
        <begin position="388"/>
        <end position="471"/>
    </location>
</feature>
<feature type="transmembrane region" description="Helical" evidence="9">
    <location>
        <begin position="84"/>
        <end position="105"/>
    </location>
</feature>
<name>A0A233VA83_FINMA</name>
<dbReference type="Pfam" id="PF02080">
    <property type="entry name" value="TrkA_C"/>
    <property type="match status" value="2"/>
</dbReference>
<keyword evidence="6 9" id="KW-1133">Transmembrane helix</keyword>
<keyword evidence="3" id="KW-0050">Antiport</keyword>
<dbReference type="NCBIfam" id="NF003716">
    <property type="entry name" value="PRK05326.1-3"/>
    <property type="match status" value="1"/>
</dbReference>
<dbReference type="InterPro" id="IPR006153">
    <property type="entry name" value="Cation/H_exchanger_TM"/>
</dbReference>
<dbReference type="PROSITE" id="PS51202">
    <property type="entry name" value="RCK_C"/>
    <property type="match status" value="2"/>
</dbReference>
<feature type="domain" description="RCK C-terminal" evidence="10">
    <location>
        <begin position="472"/>
        <end position="529"/>
    </location>
</feature>
<evidence type="ECO:0000256" key="9">
    <source>
        <dbReference type="SAM" id="Phobius"/>
    </source>
</evidence>
<dbReference type="RefSeq" id="WP_094204996.1">
    <property type="nucleotide sequence ID" value="NZ_NDYC01000001.1"/>
</dbReference>
<dbReference type="Pfam" id="PF00999">
    <property type="entry name" value="Na_H_Exchanger"/>
    <property type="match status" value="1"/>
</dbReference>
<dbReference type="AlphaFoldDB" id="A0A233VA83"/>
<dbReference type="EMBL" id="NDYC01000001">
    <property type="protein sequence ID" value="OXZ29302.1"/>
    <property type="molecule type" value="Genomic_DNA"/>
</dbReference>
<keyword evidence="2" id="KW-0813">Transport</keyword>
<feature type="transmembrane region" description="Helical" evidence="9">
    <location>
        <begin position="54"/>
        <end position="72"/>
    </location>
</feature>
<dbReference type="Gene3D" id="3.30.70.1450">
    <property type="entry name" value="Regulator of K+ conductance, C-terminal domain"/>
    <property type="match status" value="2"/>
</dbReference>
<evidence type="ECO:0000313" key="11">
    <source>
        <dbReference type="EMBL" id="OXZ29302.1"/>
    </source>
</evidence>
<evidence type="ECO:0000256" key="4">
    <source>
        <dbReference type="ARBA" id="ARBA00022475"/>
    </source>
</evidence>
<evidence type="ECO:0000256" key="2">
    <source>
        <dbReference type="ARBA" id="ARBA00022448"/>
    </source>
</evidence>
<evidence type="ECO:0000256" key="3">
    <source>
        <dbReference type="ARBA" id="ARBA00022449"/>
    </source>
</evidence>
<evidence type="ECO:0000256" key="7">
    <source>
        <dbReference type="ARBA" id="ARBA00023065"/>
    </source>
</evidence>
<protein>
    <submittedName>
        <fullName evidence="11">K+/H+ antiporter</fullName>
    </submittedName>
</protein>
<evidence type="ECO:0000256" key="1">
    <source>
        <dbReference type="ARBA" id="ARBA00004651"/>
    </source>
</evidence>
<dbReference type="NCBIfam" id="NF003715">
    <property type="entry name" value="PRK05326.1-2"/>
    <property type="match status" value="1"/>
</dbReference>
<evidence type="ECO:0000256" key="8">
    <source>
        <dbReference type="ARBA" id="ARBA00023136"/>
    </source>
</evidence>
<comment type="caution">
    <text evidence="11">The sequence shown here is derived from an EMBL/GenBank/DDBJ whole genome shotgun (WGS) entry which is preliminary data.</text>
</comment>
<evidence type="ECO:0000259" key="10">
    <source>
        <dbReference type="PROSITE" id="PS51202"/>
    </source>
</evidence>
<dbReference type="GO" id="GO:0005886">
    <property type="term" value="C:plasma membrane"/>
    <property type="evidence" value="ECO:0007669"/>
    <property type="project" value="UniProtKB-SubCell"/>
</dbReference>
<feature type="transmembrane region" description="Helical" evidence="9">
    <location>
        <begin position="206"/>
        <end position="226"/>
    </location>
</feature>
<dbReference type="Gene3D" id="1.20.1530.20">
    <property type="match status" value="1"/>
</dbReference>
<keyword evidence="4" id="KW-1003">Cell membrane</keyword>
<feature type="transmembrane region" description="Helical" evidence="9">
    <location>
        <begin position="258"/>
        <end position="278"/>
    </location>
</feature>
<reference evidence="12" key="1">
    <citation type="submission" date="2017-04" db="EMBL/GenBank/DDBJ databases">
        <title>Finegoldia magna isolated from orthopedic joint implant-associated infections.</title>
        <authorList>
            <person name="Bjorklund S."/>
            <person name="Bruggemann H."/>
            <person name="Jensen A."/>
            <person name="Hellmark B."/>
            <person name="Soderquist B."/>
        </authorList>
    </citation>
    <scope>NUCLEOTIDE SEQUENCE [LARGE SCALE GENOMIC DNA]</scope>
    <source>
        <strain evidence="12">CCUG 54800</strain>
    </source>
</reference>
<dbReference type="InterPro" id="IPR006037">
    <property type="entry name" value="RCK_C"/>
</dbReference>
<dbReference type="InterPro" id="IPR038770">
    <property type="entry name" value="Na+/solute_symporter_sf"/>
</dbReference>
<feature type="transmembrane region" description="Helical" evidence="9">
    <location>
        <begin position="25"/>
        <end position="42"/>
    </location>
</feature>
<dbReference type="GO" id="GO:1902600">
    <property type="term" value="P:proton transmembrane transport"/>
    <property type="evidence" value="ECO:0007669"/>
    <property type="project" value="InterPro"/>
</dbReference>
<dbReference type="InterPro" id="IPR036721">
    <property type="entry name" value="RCK_C_sf"/>
</dbReference>
<dbReference type="Proteomes" id="UP000215413">
    <property type="component" value="Unassembled WGS sequence"/>
</dbReference>
<gene>
    <name evidence="11" type="ORF">B9N49_00020</name>
</gene>
<dbReference type="GO" id="GO:0006813">
    <property type="term" value="P:potassium ion transport"/>
    <property type="evidence" value="ECO:0007669"/>
    <property type="project" value="InterPro"/>
</dbReference>
<evidence type="ECO:0000256" key="5">
    <source>
        <dbReference type="ARBA" id="ARBA00022692"/>
    </source>
</evidence>
<dbReference type="PANTHER" id="PTHR32507">
    <property type="entry name" value="NA(+)/H(+) ANTIPORTER 1"/>
    <property type="match status" value="1"/>
</dbReference>